<name>A0A1D3TSL5_9FIRM</name>
<organism evidence="2 3">
    <name type="scientific">Anaerobium acetethylicum</name>
    <dbReference type="NCBI Taxonomy" id="1619234"/>
    <lineage>
        <taxon>Bacteria</taxon>
        <taxon>Bacillati</taxon>
        <taxon>Bacillota</taxon>
        <taxon>Clostridia</taxon>
        <taxon>Lachnospirales</taxon>
        <taxon>Lachnospiraceae</taxon>
        <taxon>Anaerobium</taxon>
    </lineage>
</organism>
<keyword evidence="1" id="KW-0812">Transmembrane</keyword>
<proteinExistence type="predicted"/>
<gene>
    <name evidence="2" type="ORF">SAMN05421730_10076</name>
</gene>
<protein>
    <submittedName>
        <fullName evidence="2">Uncharacterized protein</fullName>
    </submittedName>
</protein>
<dbReference type="RefSeq" id="WP_091232412.1">
    <property type="nucleotide sequence ID" value="NZ_FMKA01000007.1"/>
</dbReference>
<dbReference type="STRING" id="1619234.SAMN05421730_10076"/>
<feature type="transmembrane region" description="Helical" evidence="1">
    <location>
        <begin position="79"/>
        <end position="99"/>
    </location>
</feature>
<evidence type="ECO:0000256" key="1">
    <source>
        <dbReference type="SAM" id="Phobius"/>
    </source>
</evidence>
<sequence>MENRKKRTIINLGILIVEFIFLALFLDREQTIMYESLIFIRASLVARFVVLPMTYVTVTYLIMGFLSIDFLSNKGVNRYLTIIGRIVLGIIFIGYLLFFLNVIGFIPYLFRFIPISSIYILDFVWKSTYKIPYLLIWVLVGVIASISTSNWSTKKTNL</sequence>
<accession>A0A1D3TSL5</accession>
<keyword evidence="1" id="KW-1133">Transmembrane helix</keyword>
<feature type="transmembrane region" description="Helical" evidence="1">
    <location>
        <begin position="9"/>
        <end position="26"/>
    </location>
</feature>
<dbReference type="AlphaFoldDB" id="A0A1D3TSL5"/>
<dbReference type="Proteomes" id="UP000199315">
    <property type="component" value="Unassembled WGS sequence"/>
</dbReference>
<evidence type="ECO:0000313" key="2">
    <source>
        <dbReference type="EMBL" id="SCP96872.1"/>
    </source>
</evidence>
<evidence type="ECO:0000313" key="3">
    <source>
        <dbReference type="Proteomes" id="UP000199315"/>
    </source>
</evidence>
<dbReference type="EMBL" id="FMKA01000007">
    <property type="protein sequence ID" value="SCP96872.1"/>
    <property type="molecule type" value="Genomic_DNA"/>
</dbReference>
<reference evidence="2 3" key="1">
    <citation type="submission" date="2016-09" db="EMBL/GenBank/DDBJ databases">
        <authorList>
            <person name="Capua I."/>
            <person name="De Benedictis P."/>
            <person name="Joannis T."/>
            <person name="Lombin L.H."/>
            <person name="Cattoli G."/>
        </authorList>
    </citation>
    <scope>NUCLEOTIDE SEQUENCE [LARGE SCALE GENOMIC DNA]</scope>
    <source>
        <strain evidence="2 3">GluBS11</strain>
    </source>
</reference>
<feature type="transmembrane region" description="Helical" evidence="1">
    <location>
        <begin position="132"/>
        <end position="152"/>
    </location>
</feature>
<feature type="transmembrane region" description="Helical" evidence="1">
    <location>
        <begin position="38"/>
        <end position="67"/>
    </location>
</feature>
<keyword evidence="1" id="KW-0472">Membrane</keyword>
<keyword evidence="3" id="KW-1185">Reference proteome</keyword>